<evidence type="ECO:0000256" key="1">
    <source>
        <dbReference type="ARBA" id="ARBA00022723"/>
    </source>
</evidence>
<evidence type="ECO:0000313" key="7">
    <source>
        <dbReference type="Proteomes" id="UP000235145"/>
    </source>
</evidence>
<organism evidence="6 7">
    <name type="scientific">Lactuca sativa</name>
    <name type="common">Garden lettuce</name>
    <dbReference type="NCBI Taxonomy" id="4236"/>
    <lineage>
        <taxon>Eukaryota</taxon>
        <taxon>Viridiplantae</taxon>
        <taxon>Streptophyta</taxon>
        <taxon>Embryophyta</taxon>
        <taxon>Tracheophyta</taxon>
        <taxon>Spermatophyta</taxon>
        <taxon>Magnoliopsida</taxon>
        <taxon>eudicotyledons</taxon>
        <taxon>Gunneridae</taxon>
        <taxon>Pentapetalae</taxon>
        <taxon>asterids</taxon>
        <taxon>campanulids</taxon>
        <taxon>Asterales</taxon>
        <taxon>Asteraceae</taxon>
        <taxon>Cichorioideae</taxon>
        <taxon>Cichorieae</taxon>
        <taxon>Lactucinae</taxon>
        <taxon>Lactuca</taxon>
    </lineage>
</organism>
<evidence type="ECO:0000313" key="6">
    <source>
        <dbReference type="EMBL" id="KAJ0211770.1"/>
    </source>
</evidence>
<protein>
    <recommendedName>
        <fullName evidence="5">GRF-type domain-containing protein</fullName>
    </recommendedName>
</protein>
<evidence type="ECO:0000256" key="4">
    <source>
        <dbReference type="PROSITE-ProRule" id="PRU01343"/>
    </source>
</evidence>
<dbReference type="AlphaFoldDB" id="A0A9R1VVX4"/>
<dbReference type="Pfam" id="PF06839">
    <property type="entry name" value="Zn_ribbon_GRF"/>
    <property type="match status" value="1"/>
</dbReference>
<comment type="caution">
    <text evidence="6">The sequence shown here is derived from an EMBL/GenBank/DDBJ whole genome shotgun (WGS) entry which is preliminary data.</text>
</comment>
<gene>
    <name evidence="6" type="ORF">LSAT_V11C400214200</name>
</gene>
<accession>A0A9R1VVX4</accession>
<dbReference type="PANTHER" id="PTHR33248">
    <property type="entry name" value="ZINC ION-BINDING PROTEIN"/>
    <property type="match status" value="1"/>
</dbReference>
<keyword evidence="3" id="KW-0862">Zinc</keyword>
<dbReference type="EMBL" id="NBSK02000004">
    <property type="protein sequence ID" value="KAJ0211770.1"/>
    <property type="molecule type" value="Genomic_DNA"/>
</dbReference>
<feature type="domain" description="GRF-type" evidence="5">
    <location>
        <begin position="61"/>
        <end position="104"/>
    </location>
</feature>
<reference evidence="6 7" key="1">
    <citation type="journal article" date="2017" name="Nat. Commun.">
        <title>Genome assembly with in vitro proximity ligation data and whole-genome triplication in lettuce.</title>
        <authorList>
            <person name="Reyes-Chin-Wo S."/>
            <person name="Wang Z."/>
            <person name="Yang X."/>
            <person name="Kozik A."/>
            <person name="Arikit S."/>
            <person name="Song C."/>
            <person name="Xia L."/>
            <person name="Froenicke L."/>
            <person name="Lavelle D.O."/>
            <person name="Truco M.J."/>
            <person name="Xia R."/>
            <person name="Zhu S."/>
            <person name="Xu C."/>
            <person name="Xu H."/>
            <person name="Xu X."/>
            <person name="Cox K."/>
            <person name="Korf I."/>
            <person name="Meyers B.C."/>
            <person name="Michelmore R.W."/>
        </authorList>
    </citation>
    <scope>NUCLEOTIDE SEQUENCE [LARGE SCALE GENOMIC DNA]</scope>
    <source>
        <strain evidence="7">cv. Salinas</strain>
        <tissue evidence="6">Seedlings</tissue>
    </source>
</reference>
<proteinExistence type="predicted"/>
<dbReference type="GO" id="GO:0008270">
    <property type="term" value="F:zinc ion binding"/>
    <property type="evidence" value="ECO:0007669"/>
    <property type="project" value="UniProtKB-KW"/>
</dbReference>
<sequence>MWQGLDEVVGESFNGLVLKSKYTGKLHSCSSRQRLKQEQWKTKKMSSSSSSSSMNRLRKRCYCGDLVGRWTSRAPLNPRRRFIGCPNYQNGLKDCKYFRWVDPPLPSQWYADLLLVLHINVNLENHLIFGEFGQEQPAGNFFGDVVEQPMAQQPVAQ</sequence>
<dbReference type="Proteomes" id="UP000235145">
    <property type="component" value="Unassembled WGS sequence"/>
</dbReference>
<keyword evidence="1" id="KW-0479">Metal-binding</keyword>
<dbReference type="InterPro" id="IPR010666">
    <property type="entry name" value="Znf_GRF"/>
</dbReference>
<keyword evidence="7" id="KW-1185">Reference proteome</keyword>
<dbReference type="PROSITE" id="PS51999">
    <property type="entry name" value="ZF_GRF"/>
    <property type="match status" value="1"/>
</dbReference>
<name>A0A9R1VVX4_LACSA</name>
<evidence type="ECO:0000256" key="3">
    <source>
        <dbReference type="ARBA" id="ARBA00022833"/>
    </source>
</evidence>
<evidence type="ECO:0000259" key="5">
    <source>
        <dbReference type="PROSITE" id="PS51999"/>
    </source>
</evidence>
<evidence type="ECO:0000256" key="2">
    <source>
        <dbReference type="ARBA" id="ARBA00022771"/>
    </source>
</evidence>
<keyword evidence="2 4" id="KW-0863">Zinc-finger</keyword>